<dbReference type="PROSITE" id="PS50089">
    <property type="entry name" value="ZF_RING_2"/>
    <property type="match status" value="1"/>
</dbReference>
<evidence type="ECO:0000313" key="5">
    <source>
        <dbReference type="EMBL" id="KAG7368665.1"/>
    </source>
</evidence>
<dbReference type="EMBL" id="JAGRRH010000006">
    <property type="protein sequence ID" value="KAG7368665.1"/>
    <property type="molecule type" value="Genomic_DNA"/>
</dbReference>
<dbReference type="AlphaFoldDB" id="A0A9K3Q340"/>
<dbReference type="SMART" id="SM00184">
    <property type="entry name" value="RING"/>
    <property type="match status" value="1"/>
</dbReference>
<feature type="compositionally biased region" description="Polar residues" evidence="2">
    <location>
        <begin position="1"/>
        <end position="22"/>
    </location>
</feature>
<evidence type="ECO:0000256" key="2">
    <source>
        <dbReference type="SAM" id="MobiDB-lite"/>
    </source>
</evidence>
<feature type="transmembrane region" description="Helical" evidence="3">
    <location>
        <begin position="297"/>
        <end position="319"/>
    </location>
</feature>
<evidence type="ECO:0000259" key="4">
    <source>
        <dbReference type="PROSITE" id="PS50089"/>
    </source>
</evidence>
<evidence type="ECO:0000256" key="3">
    <source>
        <dbReference type="SAM" id="Phobius"/>
    </source>
</evidence>
<feature type="compositionally biased region" description="Polar residues" evidence="2">
    <location>
        <begin position="30"/>
        <end position="47"/>
    </location>
</feature>
<feature type="compositionally biased region" description="Acidic residues" evidence="2">
    <location>
        <begin position="62"/>
        <end position="84"/>
    </location>
</feature>
<dbReference type="Pfam" id="PF13639">
    <property type="entry name" value="zf-RING_2"/>
    <property type="match status" value="1"/>
</dbReference>
<dbReference type="PANTHER" id="PTHR22765:SF416">
    <property type="entry name" value="E3 UBIQUITIN-PROTEIN LIGASE GODZILLA"/>
    <property type="match status" value="1"/>
</dbReference>
<reference evidence="5" key="2">
    <citation type="submission" date="2021-04" db="EMBL/GenBank/DDBJ databases">
        <authorList>
            <person name="Podell S."/>
        </authorList>
    </citation>
    <scope>NUCLEOTIDE SEQUENCE</scope>
    <source>
        <strain evidence="5">Hildebrandi</strain>
    </source>
</reference>
<gene>
    <name evidence="5" type="ORF">IV203_031408</name>
</gene>
<comment type="caution">
    <text evidence="5">The sequence shown here is derived from an EMBL/GenBank/DDBJ whole genome shotgun (WGS) entry which is preliminary data.</text>
</comment>
<dbReference type="GO" id="GO:0005737">
    <property type="term" value="C:cytoplasm"/>
    <property type="evidence" value="ECO:0007669"/>
    <property type="project" value="TreeGrafter"/>
</dbReference>
<sequence>MPKSAATRQNTALNSHETSATATVRAMIIQRQSRNGRSTARRSSSSPMDLVAQEIETVIFGESDDETDNDEFEEDPSSEMEEAEVGLHHTRSTGCDRDGLNYGSRRRRKRSDPTSYAFFDGEEVNTYGLFDDPHHRRHRRFSKRVARSSSSGSIIYAQKYKSPATLFMPIFIFLGATFAALLVIRLLMGLLTAAVGMVILLILAIHLLQEFLTRPIRFIRSLHGSPVICFAAVGAMVGTIHALWVQQIFPLSRLLVDASVSQLPERLRLGLPGWFGVQVQGNATSPNDDDTINVNLVMLWGLLRGLGYGIEIGSLWLILFGRSSKSTALGQHIYTKIWRPLKRHYRNSAKIWESEKIPIITSPGNRANTVAYRFEDDQEENRNRCAICLDNFNNTIETCLGEGSRDKDFPPPDQYQLLPCNHYFHRECARNWLTIQQSCPICRIKVEGMRGCGTAKKAIARDTS</sequence>
<name>A0A9K3Q340_9STRA</name>
<feature type="transmembrane region" description="Helical" evidence="3">
    <location>
        <begin position="190"/>
        <end position="212"/>
    </location>
</feature>
<dbReference type="PANTHER" id="PTHR22765">
    <property type="entry name" value="RING FINGER AND PROTEASE ASSOCIATED DOMAIN-CONTAINING"/>
    <property type="match status" value="1"/>
</dbReference>
<keyword evidence="1" id="KW-0479">Metal-binding</keyword>
<feature type="region of interest" description="Disordered" evidence="2">
    <location>
        <begin position="1"/>
        <end position="108"/>
    </location>
</feature>
<proteinExistence type="predicted"/>
<feature type="transmembrane region" description="Helical" evidence="3">
    <location>
        <begin position="224"/>
        <end position="244"/>
    </location>
</feature>
<dbReference type="InterPro" id="IPR001841">
    <property type="entry name" value="Znf_RING"/>
</dbReference>
<dbReference type="GO" id="GO:0006511">
    <property type="term" value="P:ubiquitin-dependent protein catabolic process"/>
    <property type="evidence" value="ECO:0007669"/>
    <property type="project" value="TreeGrafter"/>
</dbReference>
<accession>A0A9K3Q340</accession>
<keyword evidence="3" id="KW-1133">Transmembrane helix</keyword>
<organism evidence="5 6">
    <name type="scientific">Nitzschia inconspicua</name>
    <dbReference type="NCBI Taxonomy" id="303405"/>
    <lineage>
        <taxon>Eukaryota</taxon>
        <taxon>Sar</taxon>
        <taxon>Stramenopiles</taxon>
        <taxon>Ochrophyta</taxon>
        <taxon>Bacillariophyta</taxon>
        <taxon>Bacillariophyceae</taxon>
        <taxon>Bacillariophycidae</taxon>
        <taxon>Bacillariales</taxon>
        <taxon>Bacillariaceae</taxon>
        <taxon>Nitzschia</taxon>
    </lineage>
</organism>
<feature type="domain" description="RING-type" evidence="4">
    <location>
        <begin position="385"/>
        <end position="443"/>
    </location>
</feature>
<keyword evidence="3" id="KW-0812">Transmembrane</keyword>
<keyword evidence="3" id="KW-0472">Membrane</keyword>
<dbReference type="OrthoDB" id="4348522at2759"/>
<keyword evidence="1" id="KW-0862">Zinc</keyword>
<evidence type="ECO:0000256" key="1">
    <source>
        <dbReference type="PROSITE-ProRule" id="PRU00175"/>
    </source>
</evidence>
<reference evidence="5" key="1">
    <citation type="journal article" date="2021" name="Sci. Rep.">
        <title>Diploid genomic architecture of Nitzschia inconspicua, an elite biomass production diatom.</title>
        <authorList>
            <person name="Oliver A."/>
            <person name="Podell S."/>
            <person name="Pinowska A."/>
            <person name="Traller J.C."/>
            <person name="Smith S.R."/>
            <person name="McClure R."/>
            <person name="Beliaev A."/>
            <person name="Bohutskyi P."/>
            <person name="Hill E.A."/>
            <person name="Rabines A."/>
            <person name="Zheng H."/>
            <person name="Allen L.Z."/>
            <person name="Kuo A."/>
            <person name="Grigoriev I.V."/>
            <person name="Allen A.E."/>
            <person name="Hazlebeck D."/>
            <person name="Allen E.E."/>
        </authorList>
    </citation>
    <scope>NUCLEOTIDE SEQUENCE</scope>
    <source>
        <strain evidence="5">Hildebrandi</strain>
    </source>
</reference>
<protein>
    <submittedName>
        <fullName evidence="5">Ring finger domain containing protein</fullName>
    </submittedName>
</protein>
<evidence type="ECO:0000313" key="6">
    <source>
        <dbReference type="Proteomes" id="UP000693970"/>
    </source>
</evidence>
<dbReference type="GO" id="GO:0061630">
    <property type="term" value="F:ubiquitin protein ligase activity"/>
    <property type="evidence" value="ECO:0007669"/>
    <property type="project" value="TreeGrafter"/>
</dbReference>
<dbReference type="Proteomes" id="UP000693970">
    <property type="component" value="Unassembled WGS sequence"/>
</dbReference>
<dbReference type="InterPro" id="IPR051826">
    <property type="entry name" value="E3_ubiquitin-ligase_domain"/>
</dbReference>
<feature type="transmembrane region" description="Helical" evidence="3">
    <location>
        <begin position="166"/>
        <end position="184"/>
    </location>
</feature>
<keyword evidence="1" id="KW-0863">Zinc-finger</keyword>
<dbReference type="GO" id="GO:0008270">
    <property type="term" value="F:zinc ion binding"/>
    <property type="evidence" value="ECO:0007669"/>
    <property type="project" value="UniProtKB-KW"/>
</dbReference>
<dbReference type="CDD" id="cd16454">
    <property type="entry name" value="RING-H2_PA-TM-RING"/>
    <property type="match status" value="1"/>
</dbReference>
<keyword evidence="6" id="KW-1185">Reference proteome</keyword>